<evidence type="ECO:0000313" key="2">
    <source>
        <dbReference type="EMBL" id="TWU30525.1"/>
    </source>
</evidence>
<dbReference type="InterPro" id="IPR036188">
    <property type="entry name" value="FAD/NAD-bd_sf"/>
</dbReference>
<reference evidence="2 3" key="1">
    <citation type="submission" date="2019-02" db="EMBL/GenBank/DDBJ databases">
        <title>Deep-cultivation of Planctomycetes and their phenomic and genomic characterization uncovers novel biology.</title>
        <authorList>
            <person name="Wiegand S."/>
            <person name="Jogler M."/>
            <person name="Boedeker C."/>
            <person name="Pinto D."/>
            <person name="Vollmers J."/>
            <person name="Rivas-Marin E."/>
            <person name="Kohn T."/>
            <person name="Peeters S.H."/>
            <person name="Heuer A."/>
            <person name="Rast P."/>
            <person name="Oberbeckmann S."/>
            <person name="Bunk B."/>
            <person name="Jeske O."/>
            <person name="Meyerdierks A."/>
            <person name="Storesund J.E."/>
            <person name="Kallscheuer N."/>
            <person name="Luecker S."/>
            <person name="Lage O.M."/>
            <person name="Pohl T."/>
            <person name="Merkel B.J."/>
            <person name="Hornburger P."/>
            <person name="Mueller R.-W."/>
            <person name="Bruemmer F."/>
            <person name="Labrenz M."/>
            <person name="Spormann A.M."/>
            <person name="Op Den Camp H."/>
            <person name="Overmann J."/>
            <person name="Amann R."/>
            <person name="Jetten M.S.M."/>
            <person name="Mascher T."/>
            <person name="Medema M.H."/>
            <person name="Devos D.P."/>
            <person name="Kaster A.-K."/>
            <person name="Ovreas L."/>
            <person name="Rohde M."/>
            <person name="Galperin M.Y."/>
            <person name="Jogler C."/>
        </authorList>
    </citation>
    <scope>NUCLEOTIDE SEQUENCE [LARGE SCALE GENOMIC DNA]</scope>
    <source>
        <strain evidence="2 3">Pla144</strain>
    </source>
</reference>
<name>A0A5C6D324_9BACT</name>
<dbReference type="Gene3D" id="3.50.50.60">
    <property type="entry name" value="FAD/NAD(P)-binding domain"/>
    <property type="match status" value="1"/>
</dbReference>
<dbReference type="EMBL" id="SJPS01000001">
    <property type="protein sequence ID" value="TWU30525.1"/>
    <property type="molecule type" value="Genomic_DNA"/>
</dbReference>
<feature type="domain" description="Amine oxidase" evidence="1">
    <location>
        <begin position="14"/>
        <end position="410"/>
    </location>
</feature>
<sequence>MVADFDTIVIGGGLAGLTCAQSAINSGLSCQLLEASDDVGGRVRTDKVDGYLLDRGFQVFLTAYPAAQSVLDFDELQLCRFEAGALVRFSNRFHRFADPWREPKHLLATAMSPVATFADKLRVAKFRIDTTRDELQDIYVRSEQSTIDLLRSRGFSDKIVERFFRPFLGGVMLDRNLETSSRMCEFVFRMFSLGDTTLPAQGMGEIPRQLANRLPSEVIQLNSPVNSIGGKSVILASGEQLTARSIVVATGAPAARKLLGDPSPAVGRQVTNLYFAADEPPIHDPVLVLNGTGDGPINNLCVPSQVAQTYAPTGKSLVSVTVLEEHEDQDHLLRLVKRQLATWFGSQVSSWCHIRNYVIPYALPRQFPTDLEPVAKPSRVGEHVFVCGDHCDTASINGAMASGLRAAEGVVALLRER</sequence>
<evidence type="ECO:0000259" key="1">
    <source>
        <dbReference type="Pfam" id="PF01593"/>
    </source>
</evidence>
<protein>
    <submittedName>
        <fullName evidence="2">Pseudooxynicotine oxidase</fullName>
        <ecNumber evidence="2">1.4.3.24</ecNumber>
    </submittedName>
</protein>
<dbReference type="Pfam" id="PF01593">
    <property type="entry name" value="Amino_oxidase"/>
    <property type="match status" value="1"/>
</dbReference>
<dbReference type="SUPFAM" id="SSF51905">
    <property type="entry name" value="FAD/NAD(P)-binding domain"/>
    <property type="match status" value="1"/>
</dbReference>
<dbReference type="InterPro" id="IPR002937">
    <property type="entry name" value="Amino_oxidase"/>
</dbReference>
<evidence type="ECO:0000313" key="3">
    <source>
        <dbReference type="Proteomes" id="UP000318437"/>
    </source>
</evidence>
<accession>A0A5C6D324</accession>
<dbReference type="GO" id="GO:0016491">
    <property type="term" value="F:oxidoreductase activity"/>
    <property type="evidence" value="ECO:0007669"/>
    <property type="project" value="UniProtKB-KW"/>
</dbReference>
<dbReference type="OrthoDB" id="9767561at2"/>
<dbReference type="EC" id="1.4.3.24" evidence="2"/>
<dbReference type="RefSeq" id="WP_146448856.1">
    <property type="nucleotide sequence ID" value="NZ_SJPS01000001.1"/>
</dbReference>
<keyword evidence="2" id="KW-0560">Oxidoreductase</keyword>
<comment type="caution">
    <text evidence="2">The sequence shown here is derived from an EMBL/GenBank/DDBJ whole genome shotgun (WGS) entry which is preliminary data.</text>
</comment>
<dbReference type="Proteomes" id="UP000318437">
    <property type="component" value="Unassembled WGS sequence"/>
</dbReference>
<keyword evidence="3" id="KW-1185">Reference proteome</keyword>
<dbReference type="PANTHER" id="PTHR42841">
    <property type="entry name" value="AMINE OXIDASE"/>
    <property type="match status" value="1"/>
</dbReference>
<dbReference type="AlphaFoldDB" id="A0A5C6D324"/>
<proteinExistence type="predicted"/>
<gene>
    <name evidence="2" type="primary">pao</name>
    <name evidence="2" type="ORF">Pla144_13130</name>
</gene>
<organism evidence="2 3">
    <name type="scientific">Bythopirellula polymerisocia</name>
    <dbReference type="NCBI Taxonomy" id="2528003"/>
    <lineage>
        <taxon>Bacteria</taxon>
        <taxon>Pseudomonadati</taxon>
        <taxon>Planctomycetota</taxon>
        <taxon>Planctomycetia</taxon>
        <taxon>Pirellulales</taxon>
        <taxon>Lacipirellulaceae</taxon>
        <taxon>Bythopirellula</taxon>
    </lineage>
</organism>